<keyword evidence="8" id="KW-0175">Coiled coil</keyword>
<evidence type="ECO:0000256" key="1">
    <source>
        <dbReference type="ARBA" id="ARBA00004273"/>
    </source>
</evidence>
<dbReference type="PANTHER" id="PTHR15415:SF7">
    <property type="entry name" value="MICOS COMPLEX SUBUNIT MIC60"/>
    <property type="match status" value="1"/>
</dbReference>
<dbReference type="Proteomes" id="UP000326939">
    <property type="component" value="Chromosome 7"/>
</dbReference>
<evidence type="ECO:0000256" key="2">
    <source>
        <dbReference type="ARBA" id="ARBA00010877"/>
    </source>
</evidence>
<dbReference type="GO" id="GO:0061617">
    <property type="term" value="C:MICOS complex"/>
    <property type="evidence" value="ECO:0007669"/>
    <property type="project" value="TreeGrafter"/>
</dbReference>
<evidence type="ECO:0000256" key="6">
    <source>
        <dbReference type="ARBA" id="ARBA00023128"/>
    </source>
</evidence>
<gene>
    <name evidence="9" type="ORF">DKX38_011526</name>
</gene>
<dbReference type="GO" id="GO:0042407">
    <property type="term" value="P:cristae formation"/>
    <property type="evidence" value="ECO:0007669"/>
    <property type="project" value="TreeGrafter"/>
</dbReference>
<keyword evidence="5" id="KW-1133">Transmembrane helix</keyword>
<name>A0A5N5LZA0_9ROSI</name>
<evidence type="ECO:0008006" key="11">
    <source>
        <dbReference type="Google" id="ProtNLM"/>
    </source>
</evidence>
<reference evidence="10" key="1">
    <citation type="journal article" date="2019" name="Gigascience">
        <title>De novo genome assembly of the endangered Acer yangbiense, a plant species with extremely small populations endemic to Yunnan Province, China.</title>
        <authorList>
            <person name="Yang J."/>
            <person name="Wariss H.M."/>
            <person name="Tao L."/>
            <person name="Zhang R."/>
            <person name="Yun Q."/>
            <person name="Hollingsworth P."/>
            <person name="Dao Z."/>
            <person name="Luo G."/>
            <person name="Guo H."/>
            <person name="Ma Y."/>
            <person name="Sun W."/>
        </authorList>
    </citation>
    <scope>NUCLEOTIDE SEQUENCE [LARGE SCALE GENOMIC DNA]</scope>
    <source>
        <strain evidence="10">cv. br00</strain>
    </source>
</reference>
<dbReference type="AlphaFoldDB" id="A0A5N5LZA0"/>
<evidence type="ECO:0000256" key="8">
    <source>
        <dbReference type="SAM" id="Coils"/>
    </source>
</evidence>
<keyword evidence="7" id="KW-0472">Membrane</keyword>
<comment type="similarity">
    <text evidence="2">Belongs to the MICOS complex subunit Mic60 family.</text>
</comment>
<evidence type="ECO:0000256" key="5">
    <source>
        <dbReference type="ARBA" id="ARBA00022989"/>
    </source>
</evidence>
<comment type="subcellular location">
    <subcellularLocation>
        <location evidence="1">Mitochondrion inner membrane</location>
    </subcellularLocation>
</comment>
<proteinExistence type="inferred from homology"/>
<evidence type="ECO:0000313" key="9">
    <source>
        <dbReference type="EMBL" id="KAB5548120.1"/>
    </source>
</evidence>
<keyword evidence="10" id="KW-1185">Reference proteome</keyword>
<keyword evidence="3" id="KW-0812">Transmembrane</keyword>
<dbReference type="Pfam" id="PF09731">
    <property type="entry name" value="Mitofilin"/>
    <property type="match status" value="1"/>
</dbReference>
<evidence type="ECO:0000313" key="10">
    <source>
        <dbReference type="Proteomes" id="UP000326939"/>
    </source>
</evidence>
<keyword evidence="6" id="KW-0496">Mitochondrion</keyword>
<evidence type="ECO:0000256" key="7">
    <source>
        <dbReference type="ARBA" id="ARBA00023136"/>
    </source>
</evidence>
<evidence type="ECO:0000256" key="4">
    <source>
        <dbReference type="ARBA" id="ARBA00022792"/>
    </source>
</evidence>
<evidence type="ECO:0000256" key="3">
    <source>
        <dbReference type="ARBA" id="ARBA00022692"/>
    </source>
</evidence>
<dbReference type="EMBL" id="VDCV01000007">
    <property type="protein sequence ID" value="KAB5548120.1"/>
    <property type="molecule type" value="Genomic_DNA"/>
</dbReference>
<sequence>MGSLLAKGLSAALVVGSCYYGGWLDSFIELIGKKKQGYANSGGDEIDHKDVKGDEVVSSMSSLGMESPELKIIEELNEGTQVTQVKPQDATVPVEREIKRVQTQSVTLEDRSEHIVNVIEEMNDGYLMKDGQLVMDFLEAMLAAKKRQAELGTLAFVEEKIALKEIKRERAEAAVAIKTLQERMEEKLRVELKHKLKKLSEFTKAELLATGAREKCKITDIPAIGIRAFQGINGALALEDAPYRGLPIQQELDALNTYLDGIDKDSLLLLVLSTLLEETKHHGPNTLLELNQKASHLLVHLLACASKWCNSVVHIERWNLRHYILIPPSGGDIMAHALAHFKEVDPCGDDIESIISRVKGFLAEGKLAKAVDALQEGVQGNQTEEIAGDWVRRARNMAITEQALIVLQPYATCISLTQ</sequence>
<dbReference type="InterPro" id="IPR019133">
    <property type="entry name" value="MIC60"/>
</dbReference>
<accession>A0A5N5LZA0</accession>
<keyword evidence="4" id="KW-0999">Mitochondrion inner membrane</keyword>
<dbReference type="PROSITE" id="PS51257">
    <property type="entry name" value="PROKAR_LIPOPROTEIN"/>
    <property type="match status" value="1"/>
</dbReference>
<organism evidence="9 10">
    <name type="scientific">Salix brachista</name>
    <dbReference type="NCBI Taxonomy" id="2182728"/>
    <lineage>
        <taxon>Eukaryota</taxon>
        <taxon>Viridiplantae</taxon>
        <taxon>Streptophyta</taxon>
        <taxon>Embryophyta</taxon>
        <taxon>Tracheophyta</taxon>
        <taxon>Spermatophyta</taxon>
        <taxon>Magnoliopsida</taxon>
        <taxon>eudicotyledons</taxon>
        <taxon>Gunneridae</taxon>
        <taxon>Pentapetalae</taxon>
        <taxon>rosids</taxon>
        <taxon>fabids</taxon>
        <taxon>Malpighiales</taxon>
        <taxon>Salicaceae</taxon>
        <taxon>Saliceae</taxon>
        <taxon>Salix</taxon>
    </lineage>
</organism>
<dbReference type="PANTHER" id="PTHR15415">
    <property type="entry name" value="MITOFILIN"/>
    <property type="match status" value="1"/>
</dbReference>
<feature type="coiled-coil region" evidence="8">
    <location>
        <begin position="154"/>
        <end position="183"/>
    </location>
</feature>
<comment type="caution">
    <text evidence="9">The sequence shown here is derived from an EMBL/GenBank/DDBJ whole genome shotgun (WGS) entry which is preliminary data.</text>
</comment>
<protein>
    <recommendedName>
        <fullName evidence="11">MICOS complex subunit MIC60</fullName>
    </recommendedName>
</protein>